<dbReference type="OrthoDB" id="515493at2759"/>
<dbReference type="GO" id="GO:0003677">
    <property type="term" value="F:DNA binding"/>
    <property type="evidence" value="ECO:0007669"/>
    <property type="project" value="UniProtKB-KW"/>
</dbReference>
<dbReference type="PANTHER" id="PTHR47001:SF1">
    <property type="entry name" value="TRANSCRIPTION FACTOR BHLH11"/>
    <property type="match status" value="1"/>
</dbReference>
<dbReference type="SMART" id="SM00353">
    <property type="entry name" value="HLH"/>
    <property type="match status" value="1"/>
</dbReference>
<protein>
    <recommendedName>
        <fullName evidence="8">BHLH domain-containing protein</fullName>
    </recommendedName>
</protein>
<evidence type="ECO:0000256" key="3">
    <source>
        <dbReference type="ARBA" id="ARBA00023125"/>
    </source>
</evidence>
<keyword evidence="4" id="KW-0804">Transcription</keyword>
<dbReference type="EMBL" id="CM018033">
    <property type="protein sequence ID" value="KAA8546075.1"/>
    <property type="molecule type" value="Genomic_DNA"/>
</dbReference>
<feature type="compositionally biased region" description="Polar residues" evidence="7">
    <location>
        <begin position="253"/>
        <end position="270"/>
    </location>
</feature>
<evidence type="ECO:0000256" key="5">
    <source>
        <dbReference type="ARBA" id="ARBA00023242"/>
    </source>
</evidence>
<dbReference type="Pfam" id="PF23177">
    <property type="entry name" value="bHLH_IRO3"/>
    <property type="match status" value="1"/>
</dbReference>
<dbReference type="InterPro" id="IPR011598">
    <property type="entry name" value="bHLH_dom"/>
</dbReference>
<comment type="subcellular location">
    <subcellularLocation>
        <location evidence="1">Nucleus</location>
    </subcellularLocation>
</comment>
<organism evidence="9 10">
    <name type="scientific">Nyssa sinensis</name>
    <dbReference type="NCBI Taxonomy" id="561372"/>
    <lineage>
        <taxon>Eukaryota</taxon>
        <taxon>Viridiplantae</taxon>
        <taxon>Streptophyta</taxon>
        <taxon>Embryophyta</taxon>
        <taxon>Tracheophyta</taxon>
        <taxon>Spermatophyta</taxon>
        <taxon>Magnoliopsida</taxon>
        <taxon>eudicotyledons</taxon>
        <taxon>Gunneridae</taxon>
        <taxon>Pentapetalae</taxon>
        <taxon>asterids</taxon>
        <taxon>Cornales</taxon>
        <taxon>Nyssaceae</taxon>
        <taxon>Nyssa</taxon>
    </lineage>
</organism>
<evidence type="ECO:0000256" key="2">
    <source>
        <dbReference type="ARBA" id="ARBA00023015"/>
    </source>
</evidence>
<evidence type="ECO:0000256" key="6">
    <source>
        <dbReference type="SAM" id="Coils"/>
    </source>
</evidence>
<dbReference type="InterPro" id="IPR057075">
    <property type="entry name" value="bHLH_IRO3"/>
</dbReference>
<dbReference type="AlphaFoldDB" id="A0A5J5BSX0"/>
<evidence type="ECO:0000256" key="1">
    <source>
        <dbReference type="ARBA" id="ARBA00004123"/>
    </source>
</evidence>
<feature type="domain" description="BHLH" evidence="8">
    <location>
        <begin position="68"/>
        <end position="118"/>
    </location>
</feature>
<dbReference type="PROSITE" id="PS50888">
    <property type="entry name" value="BHLH"/>
    <property type="match status" value="1"/>
</dbReference>
<dbReference type="PANTHER" id="PTHR47001">
    <property type="entry name" value="TRANSCRIPTION FACTOR BHLH121"/>
    <property type="match status" value="1"/>
</dbReference>
<proteinExistence type="predicted"/>
<dbReference type="GO" id="GO:0006879">
    <property type="term" value="P:intracellular iron ion homeostasis"/>
    <property type="evidence" value="ECO:0007669"/>
    <property type="project" value="InterPro"/>
</dbReference>
<evidence type="ECO:0000256" key="7">
    <source>
        <dbReference type="SAM" id="MobiDB-lite"/>
    </source>
</evidence>
<keyword evidence="3" id="KW-0238">DNA-binding</keyword>
<dbReference type="SUPFAM" id="SSF47459">
    <property type="entry name" value="HLH, helix-loop-helix DNA-binding domain"/>
    <property type="match status" value="1"/>
</dbReference>
<keyword evidence="5" id="KW-0539">Nucleus</keyword>
<dbReference type="InterPro" id="IPR044579">
    <property type="entry name" value="bHLH11/121"/>
</dbReference>
<keyword evidence="10" id="KW-1185">Reference proteome</keyword>
<sequence>MFFCGPRFYGLLTYRFLMISFLFSCPLFSFFLSSLFFSFLLSSSFFFLSHLSINNQRPEAELKDCVSERKVQKADREKLRRDRLNEQFMELGNVLDPDRPRNDKASILADTIQIVKDLTAQVNRLKAEYATLTEESRELTQEKNDLREEKASLKADIENLNVQYQQRHRAMFPWVGMDHSVVMHPPSYPFPVPVPIPPGPIPMHPSLQPYPFFANQNPGVVPNTCSTFVPYLAPNTLIERSSTQYVSPVVQPGSRSHNSSKQDSRNQSSDHQGESKIGKSDNSNDVATDLELKTPGSTEDQNSSSGQGKSKKLLRDDNCPTNTSSSSRCSSSCSVRDSSSNSVVGGTRADD</sequence>
<dbReference type="GO" id="GO:0003700">
    <property type="term" value="F:DNA-binding transcription factor activity"/>
    <property type="evidence" value="ECO:0007669"/>
    <property type="project" value="InterPro"/>
</dbReference>
<keyword evidence="2" id="KW-0805">Transcription regulation</keyword>
<evidence type="ECO:0000259" key="8">
    <source>
        <dbReference type="PROSITE" id="PS50888"/>
    </source>
</evidence>
<dbReference type="CDD" id="cd11446">
    <property type="entry name" value="bHLH_AtILR3_like"/>
    <property type="match status" value="1"/>
</dbReference>
<dbReference type="InterPro" id="IPR036638">
    <property type="entry name" value="HLH_DNA-bd_sf"/>
</dbReference>
<evidence type="ECO:0000256" key="4">
    <source>
        <dbReference type="ARBA" id="ARBA00023163"/>
    </source>
</evidence>
<evidence type="ECO:0000313" key="10">
    <source>
        <dbReference type="Proteomes" id="UP000325577"/>
    </source>
</evidence>
<dbReference type="GO" id="GO:0005634">
    <property type="term" value="C:nucleus"/>
    <property type="evidence" value="ECO:0007669"/>
    <property type="project" value="UniProtKB-SubCell"/>
</dbReference>
<gene>
    <name evidence="9" type="ORF">F0562_020474</name>
</gene>
<name>A0A5J5BSX0_9ASTE</name>
<dbReference type="Gene3D" id="4.10.280.10">
    <property type="entry name" value="Helix-loop-helix DNA-binding domain"/>
    <property type="match status" value="1"/>
</dbReference>
<feature type="compositionally biased region" description="Low complexity" evidence="7">
    <location>
        <begin position="321"/>
        <end position="343"/>
    </location>
</feature>
<evidence type="ECO:0000313" key="9">
    <source>
        <dbReference type="EMBL" id="KAA8546075.1"/>
    </source>
</evidence>
<feature type="coiled-coil region" evidence="6">
    <location>
        <begin position="108"/>
        <end position="163"/>
    </location>
</feature>
<dbReference type="GO" id="GO:0046983">
    <property type="term" value="F:protein dimerization activity"/>
    <property type="evidence" value="ECO:0007669"/>
    <property type="project" value="InterPro"/>
</dbReference>
<keyword evidence="6" id="KW-0175">Coiled coil</keyword>
<dbReference type="Proteomes" id="UP000325577">
    <property type="component" value="Linkage Group LG10"/>
</dbReference>
<reference evidence="9 10" key="1">
    <citation type="submission" date="2019-09" db="EMBL/GenBank/DDBJ databases">
        <title>A chromosome-level genome assembly of the Chinese tupelo Nyssa sinensis.</title>
        <authorList>
            <person name="Yang X."/>
            <person name="Kang M."/>
            <person name="Yang Y."/>
            <person name="Xiong H."/>
            <person name="Wang M."/>
            <person name="Zhang Z."/>
            <person name="Wang Z."/>
            <person name="Wu H."/>
            <person name="Ma T."/>
            <person name="Liu J."/>
            <person name="Xi Z."/>
        </authorList>
    </citation>
    <scope>NUCLEOTIDE SEQUENCE [LARGE SCALE GENOMIC DNA]</scope>
    <source>
        <strain evidence="9">J267</strain>
        <tissue evidence="9">Leaf</tissue>
    </source>
</reference>
<feature type="region of interest" description="Disordered" evidence="7">
    <location>
        <begin position="243"/>
        <end position="351"/>
    </location>
</feature>
<accession>A0A5J5BSX0</accession>